<evidence type="ECO:0000313" key="1">
    <source>
        <dbReference type="EMBL" id="TRM55304.1"/>
    </source>
</evidence>
<comment type="caution">
    <text evidence="1">The sequence shown here is derived from an EMBL/GenBank/DDBJ whole genome shotgun (WGS) entry which is preliminary data.</text>
</comment>
<organism evidence="1 2">
    <name type="scientific">Schizophyllum amplum</name>
    <dbReference type="NCBI Taxonomy" id="97359"/>
    <lineage>
        <taxon>Eukaryota</taxon>
        <taxon>Fungi</taxon>
        <taxon>Dikarya</taxon>
        <taxon>Basidiomycota</taxon>
        <taxon>Agaricomycotina</taxon>
        <taxon>Agaricomycetes</taxon>
        <taxon>Agaricomycetidae</taxon>
        <taxon>Agaricales</taxon>
        <taxon>Schizophyllaceae</taxon>
        <taxon>Schizophyllum</taxon>
    </lineage>
</organism>
<dbReference type="OrthoDB" id="3252356at2759"/>
<dbReference type="EMBL" id="VDMD01000185">
    <property type="protein sequence ID" value="TRM55304.1"/>
    <property type="molecule type" value="Genomic_DNA"/>
</dbReference>
<dbReference type="AlphaFoldDB" id="A0A550BS04"/>
<gene>
    <name evidence="1" type="ORF">BD626DRAFT_528911</name>
</gene>
<sequence>MSPGDPPTRAVTTDTTLRSAAFVPVIEQISTGEESSSQLELNNGNIDTNIARLSAHRGRQLVAELQLKRAAPVCWLPAELLSEIFIHLAQSDLRGYKSTKEGKDYAAHLIAVTVACVCVSWRVAALDTSRLWSRITVDEHTRHLEAYVCTCVLRSHEHGLEIDCMSAARLPAVLSHILPHAPRWESISFTGFFEDFCSIPPQHHFARLRKADLSIDSTIDSEAGAFDFLASAPMLRQVVVYVMESTNRQSIKLPSSWRLTSLHICLEGLHHIRPLVTALSQHQETLEDLICEFDDFLSSSPEDAVDSVHFPALGSLKLYDDAFSMLAYINAPNVREITLNNANTVDNPYTWLLIFTTLPSSPLTYLYSLHLVEVYHAFDEETGSELLHCLESMDNLQELEISCTSGSTLAFGPYDRLVAGLSFALWEGLTVREGERPLLPCLRSLELYLGTEILPDDARAAQRVSLTDMVRSRRKARVIEGREVVALKKIEVDEDLDI</sequence>
<evidence type="ECO:0000313" key="2">
    <source>
        <dbReference type="Proteomes" id="UP000320762"/>
    </source>
</evidence>
<reference evidence="1 2" key="1">
    <citation type="journal article" date="2019" name="New Phytol.">
        <title>Comparative genomics reveals unique wood-decay strategies and fruiting body development in the Schizophyllaceae.</title>
        <authorList>
            <person name="Almasi E."/>
            <person name="Sahu N."/>
            <person name="Krizsan K."/>
            <person name="Balint B."/>
            <person name="Kovacs G.M."/>
            <person name="Kiss B."/>
            <person name="Cseklye J."/>
            <person name="Drula E."/>
            <person name="Henrissat B."/>
            <person name="Nagy I."/>
            <person name="Chovatia M."/>
            <person name="Adam C."/>
            <person name="LaButti K."/>
            <person name="Lipzen A."/>
            <person name="Riley R."/>
            <person name="Grigoriev I.V."/>
            <person name="Nagy L.G."/>
        </authorList>
    </citation>
    <scope>NUCLEOTIDE SEQUENCE [LARGE SCALE GENOMIC DNA]</scope>
    <source>
        <strain evidence="1 2">NL-1724</strain>
    </source>
</reference>
<accession>A0A550BS04</accession>
<keyword evidence="2" id="KW-1185">Reference proteome</keyword>
<protein>
    <submittedName>
        <fullName evidence="1">Uncharacterized protein</fullName>
    </submittedName>
</protein>
<name>A0A550BS04_9AGAR</name>
<dbReference type="Proteomes" id="UP000320762">
    <property type="component" value="Unassembled WGS sequence"/>
</dbReference>
<proteinExistence type="predicted"/>